<proteinExistence type="predicted"/>
<name>A0A0V0XGK9_TRIPS</name>
<evidence type="ECO:0000313" key="2">
    <source>
        <dbReference type="Proteomes" id="UP000054815"/>
    </source>
</evidence>
<organism evidence="1 2">
    <name type="scientific">Trichinella pseudospiralis</name>
    <name type="common">Parasitic roundworm</name>
    <dbReference type="NCBI Taxonomy" id="6337"/>
    <lineage>
        <taxon>Eukaryota</taxon>
        <taxon>Metazoa</taxon>
        <taxon>Ecdysozoa</taxon>
        <taxon>Nematoda</taxon>
        <taxon>Enoplea</taxon>
        <taxon>Dorylaimia</taxon>
        <taxon>Trichinellida</taxon>
        <taxon>Trichinellidae</taxon>
        <taxon>Trichinella</taxon>
    </lineage>
</organism>
<evidence type="ECO:0000313" key="1">
    <source>
        <dbReference type="EMBL" id="KRX87147.1"/>
    </source>
</evidence>
<protein>
    <submittedName>
        <fullName evidence="1">Uncharacterized protein</fullName>
    </submittedName>
</protein>
<accession>A0A0V0XGK9</accession>
<dbReference type="EMBL" id="JYDU01000305">
    <property type="protein sequence ID" value="KRX87147.1"/>
    <property type="molecule type" value="Genomic_DNA"/>
</dbReference>
<sequence>MCRERHRLSRCPKFLAEKTQDRWRIATKVTREIGAWKTNGVNIYLVGRRTTNCFTETRKHANPELAKRRLWRRRLRKMKVFRTAERFWEEQRERRRTCCRSAILQSDDRNQLLVTCLFDSGCQRSLFKKDLTKSLR</sequence>
<dbReference type="Proteomes" id="UP000054815">
    <property type="component" value="Unassembled WGS sequence"/>
</dbReference>
<comment type="caution">
    <text evidence="1">The sequence shown here is derived from an EMBL/GenBank/DDBJ whole genome shotgun (WGS) entry which is preliminary data.</text>
</comment>
<gene>
    <name evidence="1" type="ORF">T4E_6475</name>
</gene>
<reference evidence="1 2" key="1">
    <citation type="submission" date="2015-01" db="EMBL/GenBank/DDBJ databases">
        <title>Evolution of Trichinella species and genotypes.</title>
        <authorList>
            <person name="Korhonen P.K."/>
            <person name="Edoardo P."/>
            <person name="Giuseppe L.R."/>
            <person name="Gasser R.B."/>
        </authorList>
    </citation>
    <scope>NUCLEOTIDE SEQUENCE [LARGE SCALE GENOMIC DNA]</scope>
    <source>
        <strain evidence="1">ISS141</strain>
    </source>
</reference>
<dbReference type="AlphaFoldDB" id="A0A0V0XGK9"/>